<keyword evidence="4 5" id="KW-0460">Magnesium</keyword>
<dbReference type="eggNOG" id="arCOG02207">
    <property type="taxonomic scope" value="Archaea"/>
</dbReference>
<name>Q0W231_METAR</name>
<dbReference type="InterPro" id="IPR004808">
    <property type="entry name" value="AP_endonuc_1"/>
</dbReference>
<dbReference type="GO" id="GO:0006284">
    <property type="term" value="P:base-excision repair"/>
    <property type="evidence" value="ECO:0007669"/>
    <property type="project" value="TreeGrafter"/>
</dbReference>
<comment type="similarity">
    <text evidence="1">Belongs to the DNA repair enzymes AP/ExoA family.</text>
</comment>
<comment type="cofactor">
    <cofactor evidence="5">
        <name>Mg(2+)</name>
        <dbReference type="ChEBI" id="CHEBI:18420"/>
    </cofactor>
    <cofactor evidence="5">
        <name>Mn(2+)</name>
        <dbReference type="ChEBI" id="CHEBI:29035"/>
    </cofactor>
    <text evidence="5">Probably binds two magnesium or manganese ions per subunit.</text>
</comment>
<feature type="site" description="Important for catalytic activity" evidence="6">
    <location>
        <position position="261"/>
    </location>
</feature>
<protein>
    <recommendedName>
        <fullName evidence="7">Endonuclease/exonuclease/phosphatase domain-containing protein</fullName>
    </recommendedName>
</protein>
<evidence type="ECO:0000259" key="7">
    <source>
        <dbReference type="Pfam" id="PF03372"/>
    </source>
</evidence>
<evidence type="ECO:0000256" key="6">
    <source>
        <dbReference type="PIRSR" id="PIRSR604808-3"/>
    </source>
</evidence>
<accession>Q0W231</accession>
<proteinExistence type="inferred from homology"/>
<dbReference type="EMBL" id="AM114193">
    <property type="protein sequence ID" value="CAJ37562.1"/>
    <property type="molecule type" value="Genomic_DNA"/>
</dbReference>
<dbReference type="InterPro" id="IPR036691">
    <property type="entry name" value="Endo/exonu/phosph_ase_sf"/>
</dbReference>
<keyword evidence="9" id="KW-1185">Reference proteome</keyword>
<feature type="binding site" evidence="5">
    <location>
        <position position="179"/>
    </location>
    <ligand>
        <name>Mg(2+)</name>
        <dbReference type="ChEBI" id="CHEBI:18420"/>
        <label>1</label>
    </ligand>
</feature>
<evidence type="ECO:0000313" key="8">
    <source>
        <dbReference type="EMBL" id="CAJ37562.1"/>
    </source>
</evidence>
<dbReference type="InterPro" id="IPR005135">
    <property type="entry name" value="Endo/exonuclease/phosphatase"/>
</dbReference>
<evidence type="ECO:0000256" key="2">
    <source>
        <dbReference type="ARBA" id="ARBA00022723"/>
    </source>
</evidence>
<dbReference type="PANTHER" id="PTHR22748">
    <property type="entry name" value="AP ENDONUCLEASE"/>
    <property type="match status" value="1"/>
</dbReference>
<dbReference type="AlphaFoldDB" id="Q0W231"/>
<dbReference type="GO" id="GO:0003906">
    <property type="term" value="F:DNA-(apurinic or apyrimidinic site) endonuclease activity"/>
    <property type="evidence" value="ECO:0007669"/>
    <property type="project" value="TreeGrafter"/>
</dbReference>
<evidence type="ECO:0000256" key="4">
    <source>
        <dbReference type="ARBA" id="ARBA00022842"/>
    </source>
</evidence>
<dbReference type="PANTHER" id="PTHR22748:SF6">
    <property type="entry name" value="DNA-(APURINIC OR APYRIMIDINIC SITE) ENDONUCLEASE"/>
    <property type="match status" value="1"/>
</dbReference>
<dbReference type="GO" id="GO:0008081">
    <property type="term" value="F:phosphoric diester hydrolase activity"/>
    <property type="evidence" value="ECO:0007669"/>
    <property type="project" value="TreeGrafter"/>
</dbReference>
<feature type="binding site" evidence="5">
    <location>
        <position position="34"/>
    </location>
    <ligand>
        <name>Mg(2+)</name>
        <dbReference type="ChEBI" id="CHEBI:18420"/>
        <label>1</label>
    </ligand>
</feature>
<keyword evidence="5" id="KW-0464">Manganese</keyword>
<gene>
    <name evidence="8" type="ORF">RCIX2491</name>
</gene>
<reference evidence="8 9" key="1">
    <citation type="journal article" date="2006" name="Science">
        <title>Genome of rice cluster I archaea -- the key methane producers in the rice rhizosphere.</title>
        <authorList>
            <person name="Erkel C."/>
            <person name="Kube M."/>
            <person name="Reinhardt R."/>
            <person name="Liesack W."/>
        </authorList>
    </citation>
    <scope>NUCLEOTIDE SEQUENCE [LARGE SCALE GENOMIC DNA]</scope>
    <source>
        <strain evidence="9">DSM 22066 / NBRC 105507 / MRE50</strain>
    </source>
</reference>
<dbReference type="KEGG" id="rci:RCIX2491"/>
<organism evidence="8 9">
    <name type="scientific">Methanocella arvoryzae (strain DSM 22066 / NBRC 105507 / MRE50)</name>
    <dbReference type="NCBI Taxonomy" id="351160"/>
    <lineage>
        <taxon>Archaea</taxon>
        <taxon>Methanobacteriati</taxon>
        <taxon>Methanobacteriota</taxon>
        <taxon>Stenosarchaea group</taxon>
        <taxon>Methanomicrobia</taxon>
        <taxon>Methanocellales</taxon>
        <taxon>Methanocellaceae</taxon>
        <taxon>Methanocella</taxon>
    </lineage>
</organism>
<evidence type="ECO:0000256" key="1">
    <source>
        <dbReference type="ARBA" id="ARBA00007092"/>
    </source>
</evidence>
<dbReference type="Proteomes" id="UP000000663">
    <property type="component" value="Chromosome"/>
</dbReference>
<sequence length="317" mass="36668">MKTNYETACPTDRYIIFYVLNLTARNIMRLISWNVMGGYGGHMSAQVEQLKNLQPDVVALQEVTAKTAPTYREQLKAAGYYSIVDSFQSVKYLTRLRSNSFGELIASRWPLISSPLKFDVPWPEKVLSCFIIGPWGDVLLHTAHIPSGDYNNVKKIETLEGIYKALANPAQYPRILCGDFSTPQEELPDGRIVTWGQKRKRTGEIVLQKYWGQRWDTGERNILEKLSEYDLVDVYRKLYLNRPEYSLYETTDGQRTGRRYDHVFASESLNPVECRYLHYLREKKLSGHSAIEVEFKPHLAQTNPRQLLNMTVEESEQ</sequence>
<feature type="domain" description="Endonuclease/exonuclease/phosphatase" evidence="7">
    <location>
        <begin position="31"/>
        <end position="272"/>
    </location>
</feature>
<evidence type="ECO:0000313" key="9">
    <source>
        <dbReference type="Proteomes" id="UP000000663"/>
    </source>
</evidence>
<dbReference type="GO" id="GO:0008311">
    <property type="term" value="F:double-stranded DNA 3'-5' DNA exonuclease activity"/>
    <property type="evidence" value="ECO:0007669"/>
    <property type="project" value="TreeGrafter"/>
</dbReference>
<evidence type="ECO:0000256" key="3">
    <source>
        <dbReference type="ARBA" id="ARBA00022801"/>
    </source>
</evidence>
<feature type="binding site" evidence="5">
    <location>
        <position position="62"/>
    </location>
    <ligand>
        <name>Mg(2+)</name>
        <dbReference type="ChEBI" id="CHEBI:18420"/>
        <label>1</label>
    </ligand>
</feature>
<dbReference type="STRING" id="351160.RCIX2491"/>
<dbReference type="SUPFAM" id="SSF56219">
    <property type="entry name" value="DNase I-like"/>
    <property type="match status" value="1"/>
</dbReference>
<dbReference type="GO" id="GO:0046872">
    <property type="term" value="F:metal ion binding"/>
    <property type="evidence" value="ECO:0007669"/>
    <property type="project" value="UniProtKB-KW"/>
</dbReference>
<dbReference type="Pfam" id="PF03372">
    <property type="entry name" value="Exo_endo_phos"/>
    <property type="match status" value="1"/>
</dbReference>
<keyword evidence="2 5" id="KW-0479">Metal-binding</keyword>
<feature type="binding site" evidence="5">
    <location>
        <position position="288"/>
    </location>
    <ligand>
        <name>Mg(2+)</name>
        <dbReference type="ChEBI" id="CHEBI:18420"/>
        <label>1</label>
    </ligand>
</feature>
<evidence type="ECO:0000256" key="5">
    <source>
        <dbReference type="PIRSR" id="PIRSR604808-2"/>
    </source>
</evidence>
<keyword evidence="3" id="KW-0378">Hydrolase</keyword>
<dbReference type="Gene3D" id="3.60.10.10">
    <property type="entry name" value="Endonuclease/exonuclease/phosphatase"/>
    <property type="match status" value="1"/>
</dbReference>
<feature type="site" description="Interaction with DNA substrate" evidence="6">
    <location>
        <position position="288"/>
    </location>
</feature>